<dbReference type="RefSeq" id="WP_089390156.1">
    <property type="nucleotide sequence ID" value="NZ_FNEC01000002.1"/>
</dbReference>
<dbReference type="InterPro" id="IPR010917">
    <property type="entry name" value="TonB_rcpt_CS"/>
</dbReference>
<evidence type="ECO:0000256" key="16">
    <source>
        <dbReference type="RuleBase" id="RU003357"/>
    </source>
</evidence>
<dbReference type="PANTHER" id="PTHR32552:SF82">
    <property type="entry name" value="FCUA PROTEIN"/>
    <property type="match status" value="1"/>
</dbReference>
<evidence type="ECO:0000313" key="22">
    <source>
        <dbReference type="Proteomes" id="UP000198309"/>
    </source>
</evidence>
<dbReference type="InterPro" id="IPR012910">
    <property type="entry name" value="Plug_dom"/>
</dbReference>
<reference evidence="21 22" key="2">
    <citation type="submission" date="2017-06" db="EMBL/GenBank/DDBJ databases">
        <authorList>
            <person name="Varghese N."/>
            <person name="Submissions S."/>
        </authorList>
    </citation>
    <scope>NUCLEOTIDE SEQUENCE [LARGE SCALE GENOMIC DNA]</scope>
    <source>
        <strain evidence="21 22">RLD-1</strain>
    </source>
</reference>
<name>A0A239FA47_9PSED</name>
<dbReference type="InterPro" id="IPR036942">
    <property type="entry name" value="Beta-barrel_TonB_sf"/>
</dbReference>
<comment type="subcellular location">
    <subcellularLocation>
        <location evidence="1 14">Cell outer membrane</location>
        <topology evidence="1 14">Multi-pass membrane protein</topology>
    </subcellularLocation>
</comment>
<protein>
    <submittedName>
        <fullName evidence="20">Iron complex outermembrane recepter protein</fullName>
    </submittedName>
</protein>
<evidence type="ECO:0000256" key="10">
    <source>
        <dbReference type="ARBA" id="ARBA00023077"/>
    </source>
</evidence>
<feature type="domain" description="Secretin/TonB short N-terminal" evidence="19">
    <location>
        <begin position="67"/>
        <end position="118"/>
    </location>
</feature>
<keyword evidence="3 14" id="KW-0813">Transport</keyword>
<keyword evidence="12" id="KW-0675">Receptor</keyword>
<sequence length="804" mass="85659">MNRNTVDPAPATASRSLHKPLALAIALALGAGALAAASAQAAEAVRYDIAGGPLAEVLGRFASAAGVALSFDAAQLRGRQSAGLHGSYDVTGGFSALLVGSGLQAEPQANGSYVLRPVPTDGAVALSASTITASLGAEALPPAYAGGQVASGARLGMLGNADLMDTPFSVTSYTAQTIEAQQARSVADLLVANDPSVRVVGGRGDLVDTYVIRGFNVNNADVAFNGLYGVLPYWRVPIEFAERVEVLKGPTALLGGMSPGGSVGGTINLVPKRAEDQPLTRVSLDWTDRSQVGTHLDIGRRFGEGNAFGVRFNGVYRNGDTAIDHQSREFPLLALGLDFRGERLRLSSDLLYQKESLEGVVRPVITGTATSIPHAPDSKTRFGLRDSYLDQVDYSIVNRGEYDLTDHLTAFASLGGRQSDYETIAANSILNGNQGDVINSLARQRADRRTYSGEAGVRGDFDTGPVRHDWTLSANRLHERLGMVYVFTGMQPGSLYDTSPHTPIPDFSSLDGGIPKTNETDLSGVALADRLSILDERVQFTAGVRRQTVQSKDYSPSTGARTGKYDEHAWTPMFSLLVKPLDELSLYANYIQGLSQGDAAPSTAANAGQVLAPYKAEQYEVGAKYDLGGFTTTLALFEIKKPNAFVDAENVFRADGEQRNRGIELSLFGQLTDDLRVLAGASYIKAEQSKTASPASEGKDAPGVPRRQANLGLSWDTPFVQGLTLDGRWIYTGEAYLDTTNDLKVPHWNRVDVGASYAFAVAGKPLVARANLENLLAKDYWTASNGYMTVSSPRTLSLSLTADF</sequence>
<reference evidence="20 23" key="1">
    <citation type="submission" date="2016-10" db="EMBL/GenBank/DDBJ databases">
        <authorList>
            <person name="de Groot N.N."/>
        </authorList>
    </citation>
    <scope>NUCLEOTIDE SEQUENCE [LARGE SCALE GENOMIC DNA]</scope>
    <source>
        <strain evidence="20 23">CCM 7361</strain>
    </source>
</reference>
<keyword evidence="22" id="KW-1185">Reference proteome</keyword>
<dbReference type="Proteomes" id="UP000199693">
    <property type="component" value="Unassembled WGS sequence"/>
</dbReference>
<dbReference type="EMBL" id="FNEC01000002">
    <property type="protein sequence ID" value="SDI11202.1"/>
    <property type="molecule type" value="Genomic_DNA"/>
</dbReference>
<dbReference type="InterPro" id="IPR011662">
    <property type="entry name" value="Secretin/TonB_short_N"/>
</dbReference>
<keyword evidence="5" id="KW-0410">Iron transport</keyword>
<keyword evidence="11 14" id="KW-0472">Membrane</keyword>
<feature type="region of interest" description="Disordered" evidence="17">
    <location>
        <begin position="689"/>
        <end position="709"/>
    </location>
</feature>
<dbReference type="InterPro" id="IPR010105">
    <property type="entry name" value="TonB_sidphr_rcpt"/>
</dbReference>
<dbReference type="Pfam" id="PF00593">
    <property type="entry name" value="TonB_dep_Rec_b-barrel"/>
    <property type="match status" value="1"/>
</dbReference>
<dbReference type="Pfam" id="PF07715">
    <property type="entry name" value="Plug"/>
    <property type="match status" value="1"/>
</dbReference>
<keyword evidence="9" id="KW-0406">Ion transport</keyword>
<feature type="chain" id="PRO_5030040623" evidence="18">
    <location>
        <begin position="42"/>
        <end position="804"/>
    </location>
</feature>
<evidence type="ECO:0000256" key="4">
    <source>
        <dbReference type="ARBA" id="ARBA00022452"/>
    </source>
</evidence>
<evidence type="ECO:0000256" key="17">
    <source>
        <dbReference type="SAM" id="MobiDB-lite"/>
    </source>
</evidence>
<dbReference type="CDD" id="cd01347">
    <property type="entry name" value="ligand_gated_channel"/>
    <property type="match status" value="1"/>
</dbReference>
<accession>A0A239FA47</accession>
<evidence type="ECO:0000313" key="23">
    <source>
        <dbReference type="Proteomes" id="UP000199693"/>
    </source>
</evidence>
<dbReference type="PANTHER" id="PTHR32552">
    <property type="entry name" value="FERRICHROME IRON RECEPTOR-RELATED"/>
    <property type="match status" value="1"/>
</dbReference>
<dbReference type="GO" id="GO:0015344">
    <property type="term" value="F:siderophore uptake transmembrane transporter activity"/>
    <property type="evidence" value="ECO:0007669"/>
    <property type="project" value="TreeGrafter"/>
</dbReference>
<dbReference type="SUPFAM" id="SSF56935">
    <property type="entry name" value="Porins"/>
    <property type="match status" value="1"/>
</dbReference>
<keyword evidence="6 14" id="KW-0812">Transmembrane</keyword>
<dbReference type="GO" id="GO:0015891">
    <property type="term" value="P:siderophore transport"/>
    <property type="evidence" value="ECO:0007669"/>
    <property type="project" value="InterPro"/>
</dbReference>
<dbReference type="GO" id="GO:0038023">
    <property type="term" value="F:signaling receptor activity"/>
    <property type="evidence" value="ECO:0007669"/>
    <property type="project" value="InterPro"/>
</dbReference>
<evidence type="ECO:0000313" key="21">
    <source>
        <dbReference type="EMBL" id="SNS53675.1"/>
    </source>
</evidence>
<feature type="short sequence motif" description="TonB C-terminal box" evidence="15">
    <location>
        <begin position="787"/>
        <end position="804"/>
    </location>
</feature>
<evidence type="ECO:0000256" key="1">
    <source>
        <dbReference type="ARBA" id="ARBA00004571"/>
    </source>
</evidence>
<evidence type="ECO:0000256" key="7">
    <source>
        <dbReference type="ARBA" id="ARBA00022729"/>
    </source>
</evidence>
<organism evidence="20 23">
    <name type="scientific">Pseudomonas delhiensis</name>
    <dbReference type="NCBI Taxonomy" id="366289"/>
    <lineage>
        <taxon>Bacteria</taxon>
        <taxon>Pseudomonadati</taxon>
        <taxon>Pseudomonadota</taxon>
        <taxon>Gammaproteobacteria</taxon>
        <taxon>Pseudomonadales</taxon>
        <taxon>Pseudomonadaceae</taxon>
        <taxon>Pseudomonas</taxon>
    </lineage>
</organism>
<keyword evidence="13 14" id="KW-0998">Cell outer membrane</keyword>
<evidence type="ECO:0000256" key="3">
    <source>
        <dbReference type="ARBA" id="ARBA00022448"/>
    </source>
</evidence>
<dbReference type="EMBL" id="FZPC01000003">
    <property type="protein sequence ID" value="SNS53675.1"/>
    <property type="molecule type" value="Genomic_DNA"/>
</dbReference>
<dbReference type="PROSITE" id="PS01156">
    <property type="entry name" value="TONB_DEPENDENT_REC_2"/>
    <property type="match status" value="1"/>
</dbReference>
<dbReference type="InterPro" id="IPR000531">
    <property type="entry name" value="Beta-barrel_TonB"/>
</dbReference>
<feature type="signal peptide" evidence="18">
    <location>
        <begin position="1"/>
        <end position="41"/>
    </location>
</feature>
<evidence type="ECO:0000256" key="2">
    <source>
        <dbReference type="ARBA" id="ARBA00009810"/>
    </source>
</evidence>
<evidence type="ECO:0000256" key="6">
    <source>
        <dbReference type="ARBA" id="ARBA00022692"/>
    </source>
</evidence>
<keyword evidence="8" id="KW-0408">Iron</keyword>
<evidence type="ECO:0000256" key="18">
    <source>
        <dbReference type="SAM" id="SignalP"/>
    </source>
</evidence>
<dbReference type="NCBIfam" id="TIGR01783">
    <property type="entry name" value="TonB-siderophor"/>
    <property type="match status" value="1"/>
</dbReference>
<proteinExistence type="inferred from homology"/>
<dbReference type="InterPro" id="IPR037066">
    <property type="entry name" value="Plug_dom_sf"/>
</dbReference>
<dbReference type="Pfam" id="PF07660">
    <property type="entry name" value="STN"/>
    <property type="match status" value="1"/>
</dbReference>
<evidence type="ECO:0000259" key="19">
    <source>
        <dbReference type="SMART" id="SM00965"/>
    </source>
</evidence>
<evidence type="ECO:0000256" key="11">
    <source>
        <dbReference type="ARBA" id="ARBA00023136"/>
    </source>
</evidence>
<evidence type="ECO:0000256" key="12">
    <source>
        <dbReference type="ARBA" id="ARBA00023170"/>
    </source>
</evidence>
<dbReference type="Gene3D" id="2.170.130.10">
    <property type="entry name" value="TonB-dependent receptor, plug domain"/>
    <property type="match status" value="1"/>
</dbReference>
<comment type="similarity">
    <text evidence="2 14 16">Belongs to the TonB-dependent receptor family.</text>
</comment>
<keyword evidence="4 14" id="KW-1134">Transmembrane beta strand</keyword>
<evidence type="ECO:0000256" key="15">
    <source>
        <dbReference type="PROSITE-ProRule" id="PRU10144"/>
    </source>
</evidence>
<evidence type="ECO:0000256" key="8">
    <source>
        <dbReference type="ARBA" id="ARBA00023004"/>
    </source>
</evidence>
<keyword evidence="7 18" id="KW-0732">Signal</keyword>
<evidence type="ECO:0000313" key="20">
    <source>
        <dbReference type="EMBL" id="SDI11202.1"/>
    </source>
</evidence>
<dbReference type="Proteomes" id="UP000198309">
    <property type="component" value="Unassembled WGS sequence"/>
</dbReference>
<dbReference type="Gene3D" id="3.55.50.30">
    <property type="match status" value="1"/>
</dbReference>
<dbReference type="PROSITE" id="PS52016">
    <property type="entry name" value="TONB_DEPENDENT_REC_3"/>
    <property type="match status" value="1"/>
</dbReference>
<evidence type="ECO:0000256" key="9">
    <source>
        <dbReference type="ARBA" id="ARBA00023065"/>
    </source>
</evidence>
<dbReference type="AlphaFoldDB" id="A0A239FA47"/>
<keyword evidence="10 16" id="KW-0798">TonB box</keyword>
<evidence type="ECO:0000256" key="5">
    <source>
        <dbReference type="ARBA" id="ARBA00022496"/>
    </source>
</evidence>
<evidence type="ECO:0000256" key="13">
    <source>
        <dbReference type="ARBA" id="ARBA00023237"/>
    </source>
</evidence>
<evidence type="ECO:0000256" key="14">
    <source>
        <dbReference type="PROSITE-ProRule" id="PRU01360"/>
    </source>
</evidence>
<dbReference type="InterPro" id="IPR039426">
    <property type="entry name" value="TonB-dep_rcpt-like"/>
</dbReference>
<dbReference type="SMART" id="SM00965">
    <property type="entry name" value="STN"/>
    <property type="match status" value="1"/>
</dbReference>
<dbReference type="GO" id="GO:0009279">
    <property type="term" value="C:cell outer membrane"/>
    <property type="evidence" value="ECO:0007669"/>
    <property type="project" value="UniProtKB-SubCell"/>
</dbReference>
<gene>
    <name evidence="20" type="ORF">SAMN05216189_1002143</name>
    <name evidence="21" type="ORF">SAMN06295949_103115</name>
</gene>
<dbReference type="Gene3D" id="2.40.170.20">
    <property type="entry name" value="TonB-dependent receptor, beta-barrel domain"/>
    <property type="match status" value="1"/>
</dbReference>